<proteinExistence type="predicted"/>
<reference evidence="1" key="1">
    <citation type="submission" date="2022-11" db="EMBL/GenBank/DDBJ databases">
        <title>Genome Sequence of Nemania bipapillata.</title>
        <authorList>
            <person name="Buettner E."/>
        </authorList>
    </citation>
    <scope>NUCLEOTIDE SEQUENCE</scope>
    <source>
        <strain evidence="1">CP14</strain>
    </source>
</reference>
<keyword evidence="2" id="KW-1185">Reference proteome</keyword>
<dbReference type="Proteomes" id="UP001153334">
    <property type="component" value="Unassembled WGS sequence"/>
</dbReference>
<sequence>MCGAVVLPIWSLIPDITQIAVRRGLPIFALPTKPEDPRSLTECLRTLSATRRWAVKPGTKLSLRELLARAHPFQATAPRDKVYSVLGLADDINGISIPVDYKCPTEDLYIRVASKIIEKTSDLRLLYSSLHVKSYLLPSWVPDWSTWLFGSHGVAQDLHYKACGSTTTQARVHGIELHISGSVVDRIAYLGEPIGEHYRALDTGLEERKSFIRRELMGLSRWARIPDGRQGLVDVFWRVLIGNLTLKKRPAEEEYASLYRAHLAYDGLGSPDETRAAAQEFCDAVRRRSRYRRLAVMENGHVGAVPETARVNDLVSTFDGKNLLFILRPRGPNFEYIGHAYVHGLMDGEIHHKNWYKQQTIILV</sequence>
<organism evidence="1 2">
    <name type="scientific">Nemania bipapillata</name>
    <dbReference type="NCBI Taxonomy" id="110536"/>
    <lineage>
        <taxon>Eukaryota</taxon>
        <taxon>Fungi</taxon>
        <taxon>Dikarya</taxon>
        <taxon>Ascomycota</taxon>
        <taxon>Pezizomycotina</taxon>
        <taxon>Sordariomycetes</taxon>
        <taxon>Xylariomycetidae</taxon>
        <taxon>Xylariales</taxon>
        <taxon>Xylariaceae</taxon>
        <taxon>Nemania</taxon>
    </lineage>
</organism>
<protein>
    <submittedName>
        <fullName evidence="1">Uncharacterized protein</fullName>
    </submittedName>
</protein>
<accession>A0ACC2J111</accession>
<comment type="caution">
    <text evidence="1">The sequence shown here is derived from an EMBL/GenBank/DDBJ whole genome shotgun (WGS) entry which is preliminary data.</text>
</comment>
<evidence type="ECO:0000313" key="1">
    <source>
        <dbReference type="EMBL" id="KAJ8121128.1"/>
    </source>
</evidence>
<evidence type="ECO:0000313" key="2">
    <source>
        <dbReference type="Proteomes" id="UP001153334"/>
    </source>
</evidence>
<name>A0ACC2J111_9PEZI</name>
<dbReference type="EMBL" id="JAPESX010000473">
    <property type="protein sequence ID" value="KAJ8121128.1"/>
    <property type="molecule type" value="Genomic_DNA"/>
</dbReference>
<gene>
    <name evidence="1" type="ORF">ONZ43_g2342</name>
</gene>